<dbReference type="Proteomes" id="UP000520767">
    <property type="component" value="Unassembled WGS sequence"/>
</dbReference>
<keyword evidence="4" id="KW-1185">Reference proteome</keyword>
<accession>A0A7W7VGA7</accession>
<dbReference type="CDD" id="cd08899">
    <property type="entry name" value="SRPBCC_CalC_Aha1-like_6"/>
    <property type="match status" value="1"/>
</dbReference>
<name>A0A7W7VGA7_9PSEU</name>
<organism evidence="3 4">
    <name type="scientific">Actinophytocola algeriensis</name>
    <dbReference type="NCBI Taxonomy" id="1768010"/>
    <lineage>
        <taxon>Bacteria</taxon>
        <taxon>Bacillati</taxon>
        <taxon>Actinomycetota</taxon>
        <taxon>Actinomycetes</taxon>
        <taxon>Pseudonocardiales</taxon>
        <taxon>Pseudonocardiaceae</taxon>
    </lineage>
</organism>
<dbReference type="SUPFAM" id="SSF55961">
    <property type="entry name" value="Bet v1-like"/>
    <property type="match status" value="1"/>
</dbReference>
<dbReference type="Gene3D" id="3.30.530.20">
    <property type="match status" value="1"/>
</dbReference>
<comment type="similarity">
    <text evidence="1">Belongs to the AHA1 family.</text>
</comment>
<gene>
    <name evidence="3" type="ORF">FHR82_005222</name>
</gene>
<reference evidence="3 4" key="1">
    <citation type="submission" date="2020-08" db="EMBL/GenBank/DDBJ databases">
        <title>Genomic Encyclopedia of Type Strains, Phase III (KMG-III): the genomes of soil and plant-associated and newly described type strains.</title>
        <authorList>
            <person name="Whitman W."/>
        </authorList>
    </citation>
    <scope>NUCLEOTIDE SEQUENCE [LARGE SCALE GENOMIC DNA]</scope>
    <source>
        <strain evidence="3 4">CECT 8960</strain>
    </source>
</reference>
<evidence type="ECO:0000313" key="4">
    <source>
        <dbReference type="Proteomes" id="UP000520767"/>
    </source>
</evidence>
<dbReference type="AlphaFoldDB" id="A0A7W7VGA7"/>
<evidence type="ECO:0000313" key="3">
    <source>
        <dbReference type="EMBL" id="MBB4908969.1"/>
    </source>
</evidence>
<sequence length="217" mass="23399">MIDVGEQINAVSRHIGSRVFGQGEARVATISQTYDTDVDDVWDACTNPERLPRWFLPVTGDLKVGGHYQLEGNAGGTVERCDPPKSFFATWEFNGMVSWIEVRVAPESDGRTRLELEHTAHVDDDLWAQYGPGATGIGWDLALWGLVNHLAPGAPAVTPENAEAWTLSPEGIAFVTAAADRWRAAHVESGTDEAAAEAAAARVMAFYTTPPEPPAGD</sequence>
<comment type="caution">
    <text evidence="3">The sequence shown here is derived from an EMBL/GenBank/DDBJ whole genome shotgun (WGS) entry which is preliminary data.</text>
</comment>
<dbReference type="EMBL" id="JACHJQ010000005">
    <property type="protein sequence ID" value="MBB4908969.1"/>
    <property type="molecule type" value="Genomic_DNA"/>
</dbReference>
<feature type="domain" description="Activator of Hsp90 ATPase homologue 1/2-like C-terminal" evidence="2">
    <location>
        <begin position="36"/>
        <end position="148"/>
    </location>
</feature>
<dbReference type="RefSeq" id="WP_184813037.1">
    <property type="nucleotide sequence ID" value="NZ_JACHJQ010000005.1"/>
</dbReference>
<protein>
    <submittedName>
        <fullName evidence="3">Uncharacterized protein YndB with AHSA1/START domain</fullName>
    </submittedName>
</protein>
<dbReference type="InterPro" id="IPR013538">
    <property type="entry name" value="ASHA1/2-like_C"/>
</dbReference>
<evidence type="ECO:0000259" key="2">
    <source>
        <dbReference type="Pfam" id="PF08327"/>
    </source>
</evidence>
<dbReference type="Pfam" id="PF08327">
    <property type="entry name" value="AHSA1"/>
    <property type="match status" value="1"/>
</dbReference>
<proteinExistence type="inferred from homology"/>
<dbReference type="InterPro" id="IPR023393">
    <property type="entry name" value="START-like_dom_sf"/>
</dbReference>
<evidence type="ECO:0000256" key="1">
    <source>
        <dbReference type="ARBA" id="ARBA00006817"/>
    </source>
</evidence>